<dbReference type="GO" id="GO:0005886">
    <property type="term" value="C:plasma membrane"/>
    <property type="evidence" value="ECO:0007669"/>
    <property type="project" value="UniProtKB-SubCell"/>
</dbReference>
<dbReference type="EMBL" id="FOMG01000022">
    <property type="protein sequence ID" value="SFD15625.1"/>
    <property type="molecule type" value="Genomic_DNA"/>
</dbReference>
<dbReference type="InterPro" id="IPR001736">
    <property type="entry name" value="PLipase_D/transphosphatidylase"/>
</dbReference>
<dbReference type="SMART" id="SM00155">
    <property type="entry name" value="PLDc"/>
    <property type="match status" value="2"/>
</dbReference>
<comment type="caution">
    <text evidence="12">Lacks conserved residue(s) required for the propagation of feature annotation.</text>
</comment>
<comment type="function">
    <text evidence="12">Catalyzes the reversible phosphatidyl group transfer from one phosphatidylglycerol molecule to another to form cardiolipin (CL) (diphosphatidylglycerol) and glycerol.</text>
</comment>
<keyword evidence="2 12" id="KW-1003">Cell membrane</keyword>
<dbReference type="Pfam" id="PF13396">
    <property type="entry name" value="PLDc_N"/>
    <property type="match status" value="1"/>
</dbReference>
<dbReference type="InterPro" id="IPR025202">
    <property type="entry name" value="PLD-like_dom"/>
</dbReference>
<dbReference type="CDD" id="cd09110">
    <property type="entry name" value="PLDc_CLS_1"/>
    <property type="match status" value="1"/>
</dbReference>
<name>A0A1I1Q0T4_9CLOT</name>
<keyword evidence="7 12" id="KW-1133">Transmembrane helix</keyword>
<evidence type="ECO:0000256" key="11">
    <source>
        <dbReference type="ARBA" id="ARBA00023264"/>
    </source>
</evidence>
<keyword evidence="16" id="KW-1185">Reference proteome</keyword>
<feature type="active site" evidence="12">
    <location>
        <position position="397"/>
    </location>
</feature>
<keyword evidence="5 12" id="KW-0812">Transmembrane</keyword>
<feature type="transmembrane region" description="Helical" evidence="12">
    <location>
        <begin position="35"/>
        <end position="54"/>
    </location>
</feature>
<evidence type="ECO:0000256" key="3">
    <source>
        <dbReference type="ARBA" id="ARBA00022516"/>
    </source>
</evidence>
<dbReference type="PANTHER" id="PTHR21248">
    <property type="entry name" value="CARDIOLIPIN SYNTHASE"/>
    <property type="match status" value="1"/>
</dbReference>
<dbReference type="NCBIfam" id="TIGR04265">
    <property type="entry name" value="bac_cardiolipin"/>
    <property type="match status" value="1"/>
</dbReference>
<evidence type="ECO:0000256" key="12">
    <source>
        <dbReference type="HAMAP-Rule" id="MF_01916"/>
    </source>
</evidence>
<evidence type="ECO:0000256" key="13">
    <source>
        <dbReference type="NCBIfam" id="TIGR04265"/>
    </source>
</evidence>
<dbReference type="InterPro" id="IPR022924">
    <property type="entry name" value="Cardiolipin_synthase"/>
</dbReference>
<evidence type="ECO:0000256" key="9">
    <source>
        <dbReference type="ARBA" id="ARBA00023136"/>
    </source>
</evidence>
<dbReference type="InterPro" id="IPR030874">
    <property type="entry name" value="Cardiolipin_synth_Firmi"/>
</dbReference>
<comment type="subcellular location">
    <subcellularLocation>
        <location evidence="1 12">Cell membrane</location>
        <topology evidence="1 12">Multi-pass membrane protein</topology>
    </subcellularLocation>
</comment>
<evidence type="ECO:0000259" key="14">
    <source>
        <dbReference type="PROSITE" id="PS50035"/>
    </source>
</evidence>
<evidence type="ECO:0000313" key="15">
    <source>
        <dbReference type="EMBL" id="SFD15625.1"/>
    </source>
</evidence>
<dbReference type="STRING" id="119641.SAMN05421842_12241"/>
<dbReference type="OrthoDB" id="9762009at2"/>
<dbReference type="GO" id="GO:0008808">
    <property type="term" value="F:cardiolipin synthase activity"/>
    <property type="evidence" value="ECO:0007669"/>
    <property type="project" value="UniProtKB-UniRule"/>
</dbReference>
<dbReference type="RefSeq" id="WP_090092753.1">
    <property type="nucleotide sequence ID" value="NZ_FOMG01000022.1"/>
</dbReference>
<dbReference type="EC" id="2.7.8.-" evidence="12 13"/>
<evidence type="ECO:0000256" key="4">
    <source>
        <dbReference type="ARBA" id="ARBA00022679"/>
    </source>
</evidence>
<evidence type="ECO:0000256" key="1">
    <source>
        <dbReference type="ARBA" id="ARBA00004651"/>
    </source>
</evidence>
<dbReference type="PROSITE" id="PS50035">
    <property type="entry name" value="PLD"/>
    <property type="match status" value="2"/>
</dbReference>
<feature type="active site" evidence="12">
    <location>
        <position position="395"/>
    </location>
</feature>
<dbReference type="GO" id="GO:0032049">
    <property type="term" value="P:cardiolipin biosynthetic process"/>
    <property type="evidence" value="ECO:0007669"/>
    <property type="project" value="UniProtKB-UniRule"/>
</dbReference>
<keyword evidence="3 12" id="KW-0444">Lipid biosynthesis</keyword>
<protein>
    <recommendedName>
        <fullName evidence="12 13">Cardiolipin synthase</fullName>
        <shortName evidence="12">CL synthase</shortName>
        <ecNumber evidence="12 13">2.7.8.-</ecNumber>
    </recommendedName>
</protein>
<dbReference type="InterPro" id="IPR027379">
    <property type="entry name" value="CLS_N"/>
</dbReference>
<dbReference type="Pfam" id="PF13091">
    <property type="entry name" value="PLDc_2"/>
    <property type="match status" value="2"/>
</dbReference>
<evidence type="ECO:0000256" key="10">
    <source>
        <dbReference type="ARBA" id="ARBA00023209"/>
    </source>
</evidence>
<comment type="catalytic activity">
    <reaction evidence="12">
        <text>2 a 1,2-diacyl-sn-glycero-3-phospho-(1'-sn-glycerol) = a cardiolipin + glycerol</text>
        <dbReference type="Rhea" id="RHEA:31451"/>
        <dbReference type="ChEBI" id="CHEBI:17754"/>
        <dbReference type="ChEBI" id="CHEBI:62237"/>
        <dbReference type="ChEBI" id="CHEBI:64716"/>
    </reaction>
</comment>
<organism evidence="15 16">
    <name type="scientific">Clostridium uliginosum</name>
    <dbReference type="NCBI Taxonomy" id="119641"/>
    <lineage>
        <taxon>Bacteria</taxon>
        <taxon>Bacillati</taxon>
        <taxon>Bacillota</taxon>
        <taxon>Clostridia</taxon>
        <taxon>Eubacteriales</taxon>
        <taxon>Clostridiaceae</taxon>
        <taxon>Clostridium</taxon>
    </lineage>
</organism>
<dbReference type="CDD" id="cd09112">
    <property type="entry name" value="PLDc_CLS_2"/>
    <property type="match status" value="1"/>
</dbReference>
<feature type="active site" evidence="12">
    <location>
        <position position="219"/>
    </location>
</feature>
<feature type="active site" evidence="12">
    <location>
        <position position="224"/>
    </location>
</feature>
<dbReference type="AlphaFoldDB" id="A0A1I1Q0T4"/>
<feature type="domain" description="PLD phosphodiesterase" evidence="14">
    <location>
        <begin position="212"/>
        <end position="239"/>
    </location>
</feature>
<keyword evidence="4 12" id="KW-0808">Transferase</keyword>
<keyword evidence="11 12" id="KW-1208">Phospholipid metabolism</keyword>
<reference evidence="15 16" key="1">
    <citation type="submission" date="2016-10" db="EMBL/GenBank/DDBJ databases">
        <authorList>
            <person name="de Groot N.N."/>
        </authorList>
    </citation>
    <scope>NUCLEOTIDE SEQUENCE [LARGE SCALE GENOMIC DNA]</scope>
    <source>
        <strain evidence="15 16">DSM 12992</strain>
    </source>
</reference>
<evidence type="ECO:0000313" key="16">
    <source>
        <dbReference type="Proteomes" id="UP000199263"/>
    </source>
</evidence>
<gene>
    <name evidence="15" type="ORF">SAMN05421842_12241</name>
</gene>
<dbReference type="Gene3D" id="3.30.870.10">
    <property type="entry name" value="Endonuclease Chain A"/>
    <property type="match status" value="2"/>
</dbReference>
<keyword evidence="10 12" id="KW-0594">Phospholipid biosynthesis</keyword>
<feature type="active site" evidence="12">
    <location>
        <position position="217"/>
    </location>
</feature>
<keyword evidence="9 12" id="KW-0472">Membrane</keyword>
<dbReference type="Proteomes" id="UP000199263">
    <property type="component" value="Unassembled WGS sequence"/>
</dbReference>
<keyword evidence="6" id="KW-0677">Repeat</keyword>
<dbReference type="PANTHER" id="PTHR21248:SF22">
    <property type="entry name" value="PHOSPHOLIPASE D"/>
    <property type="match status" value="1"/>
</dbReference>
<feature type="active site" evidence="12">
    <location>
        <position position="402"/>
    </location>
</feature>
<comment type="similarity">
    <text evidence="12">Belongs to the phospholipase D family. Cardiolipin synthase subfamily.</text>
</comment>
<dbReference type="SUPFAM" id="SSF56024">
    <property type="entry name" value="Phospholipase D/nuclease"/>
    <property type="match status" value="2"/>
</dbReference>
<evidence type="ECO:0000256" key="7">
    <source>
        <dbReference type="ARBA" id="ARBA00022989"/>
    </source>
</evidence>
<proteinExistence type="inferred from homology"/>
<sequence>MNALLAIGVIVLVLNILFSLSLVFIERKDPTTTWAWLLILIILPGFGFMLYLLLGQNLSRQKIFKEKIQIDENKKRDLSSRYIVNTNSHDGGERFFDLRKMNFNHSGAQYTTNNDVTVYVNGVDKFKQLIEDIKNAKYYIHVEYYIFRNDCLGKVIIEELTKKAKSGLEVRLLTDSMGSHTLTKRALKQYLNAGGKFAIFFPGILPHINTRINYRNHRKIVVIDGEYGYVGGFNVGKEYINKDPKVGFWRDTHVRIQGEAVNDLNERFLLDWCYASGEEIEDYKKYLSGGLHEVGDVGIQIVTSGPDHEEEYIRNGYIKLINNAKKNVYLETPYLVPDLPILEALKISALSGVDVRIIIPGNPDHFFMKWATSSYIGELLNAGIKMYNYENGFIHAKTIVADSSVVTIGTANMDIRSFKLNFEVNAFIYDERIAKELESQFMKDIESSEEITIESHANRSIYLRIKESIVRLVSPIL</sequence>
<accession>A0A1I1Q0T4</accession>
<evidence type="ECO:0000256" key="6">
    <source>
        <dbReference type="ARBA" id="ARBA00022737"/>
    </source>
</evidence>
<evidence type="ECO:0000256" key="8">
    <source>
        <dbReference type="ARBA" id="ARBA00023098"/>
    </source>
</evidence>
<evidence type="ECO:0000256" key="2">
    <source>
        <dbReference type="ARBA" id="ARBA00022475"/>
    </source>
</evidence>
<keyword evidence="8 12" id="KW-0443">Lipid metabolism</keyword>
<dbReference type="HAMAP" id="MF_01916">
    <property type="entry name" value="Cardiolipin_synth_Cls"/>
    <property type="match status" value="1"/>
</dbReference>
<feature type="domain" description="PLD phosphodiesterase" evidence="14">
    <location>
        <begin position="390"/>
        <end position="417"/>
    </location>
</feature>
<dbReference type="FunFam" id="3.30.870.10:FF:000014">
    <property type="entry name" value="Cardiolipin synthase"/>
    <property type="match status" value="1"/>
</dbReference>
<evidence type="ECO:0000256" key="5">
    <source>
        <dbReference type="ARBA" id="ARBA00022692"/>
    </source>
</evidence>